<proteinExistence type="predicted"/>
<sequence length="181" mass="20681">MLRPTEAFLVVIDVQERLLPHIHQHGEMVQSIRRLIRGCKIVEVPIFATEQYTKGLGPTCRPVLETLEGVERMEKLTFSCWQHDPFREAVAATGRRQALLCGIESHVCVFQTALEMNDDGFEVFIVGDAVSSRFPRNIELAMMRFQQEGIRLTSVETAVFEMLTRCATEPFRAWSKILKEA</sequence>
<dbReference type="PANTHER" id="PTHR14119:SF3">
    <property type="entry name" value="ISOCHORISMATASE DOMAIN-CONTAINING PROTEIN 2"/>
    <property type="match status" value="1"/>
</dbReference>
<dbReference type="Gene3D" id="3.40.50.850">
    <property type="entry name" value="Isochorismatase-like"/>
    <property type="match status" value="1"/>
</dbReference>
<evidence type="ECO:0000313" key="3">
    <source>
        <dbReference type="Proteomes" id="UP000777784"/>
    </source>
</evidence>
<keyword evidence="2" id="KW-0378">Hydrolase</keyword>
<accession>A0A948RTV1</accession>
<reference evidence="2" key="1">
    <citation type="submission" date="2021-05" db="EMBL/GenBank/DDBJ databases">
        <title>Energy efficiency and biological interactions define the core microbiome of deep oligotrophic groundwater.</title>
        <authorList>
            <person name="Mehrshad M."/>
            <person name="Lopez-Fernandez M."/>
            <person name="Bell E."/>
            <person name="Bernier-Latmani R."/>
            <person name="Bertilsson S."/>
            <person name="Dopson M."/>
        </authorList>
    </citation>
    <scope>NUCLEOTIDE SEQUENCE</scope>
    <source>
        <strain evidence="2">Modern_marine.mb.64</strain>
    </source>
</reference>
<dbReference type="Proteomes" id="UP000777784">
    <property type="component" value="Unassembled WGS sequence"/>
</dbReference>
<dbReference type="Pfam" id="PF00857">
    <property type="entry name" value="Isochorismatase"/>
    <property type="match status" value="1"/>
</dbReference>
<dbReference type="GO" id="GO:0016787">
    <property type="term" value="F:hydrolase activity"/>
    <property type="evidence" value="ECO:0007669"/>
    <property type="project" value="UniProtKB-KW"/>
</dbReference>
<gene>
    <name evidence="2" type="ORF">KJ970_05890</name>
</gene>
<dbReference type="AlphaFoldDB" id="A0A948RTV1"/>
<comment type="caution">
    <text evidence="2">The sequence shown here is derived from an EMBL/GenBank/DDBJ whole genome shotgun (WGS) entry which is preliminary data.</text>
</comment>
<organism evidence="2 3">
    <name type="scientific">Eiseniibacteriota bacterium</name>
    <dbReference type="NCBI Taxonomy" id="2212470"/>
    <lineage>
        <taxon>Bacteria</taxon>
        <taxon>Candidatus Eiseniibacteriota</taxon>
    </lineage>
</organism>
<protein>
    <submittedName>
        <fullName evidence="2">Hydrolase</fullName>
    </submittedName>
</protein>
<evidence type="ECO:0000259" key="1">
    <source>
        <dbReference type="Pfam" id="PF00857"/>
    </source>
</evidence>
<dbReference type="InterPro" id="IPR000868">
    <property type="entry name" value="Isochorismatase-like_dom"/>
</dbReference>
<dbReference type="EMBL" id="JAHJDP010000031">
    <property type="protein sequence ID" value="MBU2690441.1"/>
    <property type="molecule type" value="Genomic_DNA"/>
</dbReference>
<dbReference type="CDD" id="cd01012">
    <property type="entry name" value="YcaC_related"/>
    <property type="match status" value="1"/>
</dbReference>
<name>A0A948RTV1_UNCEI</name>
<dbReference type="InterPro" id="IPR036380">
    <property type="entry name" value="Isochorismatase-like_sf"/>
</dbReference>
<dbReference type="PANTHER" id="PTHR14119">
    <property type="entry name" value="HYDROLASE"/>
    <property type="match status" value="1"/>
</dbReference>
<feature type="domain" description="Isochorismatase-like" evidence="1">
    <location>
        <begin position="9"/>
        <end position="156"/>
    </location>
</feature>
<dbReference type="InterPro" id="IPR050993">
    <property type="entry name" value="Isochorismatase_domain"/>
</dbReference>
<dbReference type="SUPFAM" id="SSF52499">
    <property type="entry name" value="Isochorismatase-like hydrolases"/>
    <property type="match status" value="1"/>
</dbReference>
<evidence type="ECO:0000313" key="2">
    <source>
        <dbReference type="EMBL" id="MBU2690441.1"/>
    </source>
</evidence>